<dbReference type="Gene3D" id="3.40.50.360">
    <property type="match status" value="1"/>
</dbReference>
<dbReference type="Pfam" id="PF02525">
    <property type="entry name" value="Flavodoxin_2"/>
    <property type="match status" value="1"/>
</dbReference>
<dbReference type="Proteomes" id="UP001057375">
    <property type="component" value="Unassembled WGS sequence"/>
</dbReference>
<comment type="caution">
    <text evidence="3">The sequence shown here is derived from an EMBL/GenBank/DDBJ whole genome shotgun (WGS) entry which is preliminary data.</text>
</comment>
<dbReference type="InterPro" id="IPR046980">
    <property type="entry name" value="KefG/KefF"/>
</dbReference>
<dbReference type="PANTHER" id="PTHR47307">
    <property type="entry name" value="GLUTATHIONE-REGULATED POTASSIUM-EFFLUX SYSTEM ANCILLARY PROTEIN KEFG"/>
    <property type="match status" value="1"/>
</dbReference>
<evidence type="ECO:0000256" key="1">
    <source>
        <dbReference type="ARBA" id="ARBA00023002"/>
    </source>
</evidence>
<accession>A0ABQ5KQG4</accession>
<dbReference type="PANTHER" id="PTHR47307:SF1">
    <property type="entry name" value="GLUTATHIONE-REGULATED POTASSIUM-EFFLUX SYSTEM ANCILLARY PROTEIN KEFG"/>
    <property type="match status" value="1"/>
</dbReference>
<dbReference type="InterPro" id="IPR029039">
    <property type="entry name" value="Flavoprotein-like_sf"/>
</dbReference>
<sequence>MTVKILAIFGHPALESTSVMNKKWLHTLTEEGLENVTIHKLSEAQITPFSFDIKAEQDLLVAHDRILFIFPMFWYGLPALVKKWIDDVLTHGFAFGSTGTALKDKEFRMIISTGAPASDYVKEGPYSCTFDDFLLPIKAVSIFTGMIYKTPVVFHGCSPYTPCSDEEKTKRITIFMNTVKEE</sequence>
<proteinExistence type="predicted"/>
<reference evidence="3" key="1">
    <citation type="submission" date="2022-03" db="EMBL/GenBank/DDBJ databases">
        <title>Draft genome sequence of Aduncisulcus paluster, a free-living microaerophilic Fornicata.</title>
        <authorList>
            <person name="Yuyama I."/>
            <person name="Kume K."/>
            <person name="Tamura T."/>
            <person name="Inagaki Y."/>
            <person name="Hashimoto T."/>
        </authorList>
    </citation>
    <scope>NUCLEOTIDE SEQUENCE</scope>
    <source>
        <strain evidence="3">NY0171</strain>
    </source>
</reference>
<name>A0ABQ5KQG4_9EUKA</name>
<evidence type="ECO:0000313" key="4">
    <source>
        <dbReference type="Proteomes" id="UP001057375"/>
    </source>
</evidence>
<gene>
    <name evidence="3" type="ORF">ADUPG1_008030</name>
</gene>
<dbReference type="EMBL" id="BQXS01010858">
    <property type="protein sequence ID" value="GKT34732.1"/>
    <property type="molecule type" value="Genomic_DNA"/>
</dbReference>
<dbReference type="InterPro" id="IPR003680">
    <property type="entry name" value="Flavodoxin_fold"/>
</dbReference>
<keyword evidence="1" id="KW-0560">Oxidoreductase</keyword>
<keyword evidence="4" id="KW-1185">Reference proteome</keyword>
<organism evidence="3 4">
    <name type="scientific">Aduncisulcus paluster</name>
    <dbReference type="NCBI Taxonomy" id="2918883"/>
    <lineage>
        <taxon>Eukaryota</taxon>
        <taxon>Metamonada</taxon>
        <taxon>Carpediemonas-like organisms</taxon>
        <taxon>Aduncisulcus</taxon>
    </lineage>
</organism>
<dbReference type="SUPFAM" id="SSF52218">
    <property type="entry name" value="Flavoproteins"/>
    <property type="match status" value="1"/>
</dbReference>
<feature type="domain" description="Flavodoxin-like fold" evidence="2">
    <location>
        <begin position="4"/>
        <end position="161"/>
    </location>
</feature>
<evidence type="ECO:0000313" key="3">
    <source>
        <dbReference type="EMBL" id="GKT34732.1"/>
    </source>
</evidence>
<protein>
    <submittedName>
        <fullName evidence="3">NAD(P)H-dependent oxidoreductase</fullName>
    </submittedName>
</protein>
<evidence type="ECO:0000259" key="2">
    <source>
        <dbReference type="Pfam" id="PF02525"/>
    </source>
</evidence>